<dbReference type="InterPro" id="IPR053144">
    <property type="entry name" value="Acetyltransferase_Butenolide"/>
</dbReference>
<reference evidence="1 2" key="1">
    <citation type="submission" date="2018-10" db="EMBL/GenBank/DDBJ databases">
        <title>Isolation of pseudouridimycin from Streptomyces albus DSM 40763.</title>
        <authorList>
            <person name="Rosenqvist P."/>
            <person name="Metsae-Ketelae M."/>
            <person name="Virta P."/>
        </authorList>
    </citation>
    <scope>NUCLEOTIDE SEQUENCE [LARGE SCALE GENOMIC DNA]</scope>
    <source>
        <strain evidence="1 2">DSM 40763</strain>
    </source>
</reference>
<dbReference type="PROSITE" id="PS51186">
    <property type="entry name" value="GNAT"/>
    <property type="match status" value="1"/>
</dbReference>
<protein>
    <submittedName>
        <fullName evidence="1">N-acetyltransferase</fullName>
    </submittedName>
</protein>
<gene>
    <name evidence="1" type="ORF">D8771_24380</name>
</gene>
<keyword evidence="1" id="KW-0808">Transferase</keyword>
<evidence type="ECO:0000313" key="1">
    <source>
        <dbReference type="EMBL" id="TGG78837.1"/>
    </source>
</evidence>
<dbReference type="CDD" id="cd04301">
    <property type="entry name" value="NAT_SF"/>
    <property type="match status" value="1"/>
</dbReference>
<comment type="caution">
    <text evidence="1">The sequence shown here is derived from an EMBL/GenBank/DDBJ whole genome shotgun (WGS) entry which is preliminary data.</text>
</comment>
<dbReference type="EMBL" id="RCIY01000085">
    <property type="protein sequence ID" value="TGG78837.1"/>
    <property type="molecule type" value="Genomic_DNA"/>
</dbReference>
<dbReference type="RefSeq" id="WP_016467965.1">
    <property type="nucleotide sequence ID" value="NZ_BBQG01000061.1"/>
</dbReference>
<evidence type="ECO:0000313" key="2">
    <source>
        <dbReference type="Proteomes" id="UP000298111"/>
    </source>
</evidence>
<dbReference type="GeneID" id="75184692"/>
<sequence>MNSTDDHYTYVVRPGVPDVGTFRSLRRAAGMSDRSAEAVAQGLPHTWHGVVVEAAPQDDPAAGRIVGMGRIVGDGGACFQIVDVCVLPEHQGRGLGTRIMAELTGELERRAPATAYVSLIADGDAHRLYARFGFTGTAPRSIGMHRTV</sequence>
<dbReference type="PANTHER" id="PTHR43233">
    <property type="entry name" value="FAMILY N-ACETYLTRANSFERASE, PUTATIVE (AFU_ORTHOLOGUE AFUA_6G03350)-RELATED"/>
    <property type="match status" value="1"/>
</dbReference>
<dbReference type="Proteomes" id="UP000298111">
    <property type="component" value="Unassembled WGS sequence"/>
</dbReference>
<proteinExistence type="predicted"/>
<dbReference type="InterPro" id="IPR000182">
    <property type="entry name" value="GNAT_dom"/>
</dbReference>
<dbReference type="SUPFAM" id="SSF55729">
    <property type="entry name" value="Acyl-CoA N-acyltransferases (Nat)"/>
    <property type="match status" value="1"/>
</dbReference>
<dbReference type="InterPro" id="IPR016181">
    <property type="entry name" value="Acyl_CoA_acyltransferase"/>
</dbReference>
<dbReference type="Gene3D" id="3.40.630.30">
    <property type="match status" value="1"/>
</dbReference>
<accession>A0A6C1C347</accession>
<dbReference type="Pfam" id="PF13508">
    <property type="entry name" value="Acetyltransf_7"/>
    <property type="match status" value="1"/>
</dbReference>
<dbReference type="AlphaFoldDB" id="A0A6C1C347"/>
<dbReference type="PANTHER" id="PTHR43233:SF1">
    <property type="entry name" value="FAMILY N-ACETYLTRANSFERASE, PUTATIVE (AFU_ORTHOLOGUE AFUA_6G03350)-RELATED"/>
    <property type="match status" value="1"/>
</dbReference>
<organism evidence="1 2">
    <name type="scientific">Streptomyces albus</name>
    <dbReference type="NCBI Taxonomy" id="1888"/>
    <lineage>
        <taxon>Bacteria</taxon>
        <taxon>Bacillati</taxon>
        <taxon>Actinomycetota</taxon>
        <taxon>Actinomycetes</taxon>
        <taxon>Kitasatosporales</taxon>
        <taxon>Streptomycetaceae</taxon>
        <taxon>Streptomyces</taxon>
    </lineage>
</organism>
<dbReference type="GO" id="GO:0016747">
    <property type="term" value="F:acyltransferase activity, transferring groups other than amino-acyl groups"/>
    <property type="evidence" value="ECO:0007669"/>
    <property type="project" value="InterPro"/>
</dbReference>
<name>A0A6C1C347_9ACTN</name>